<dbReference type="Gene3D" id="1.10.287.1060">
    <property type="entry name" value="ESAT-6-like"/>
    <property type="match status" value="1"/>
</dbReference>
<reference evidence="3 4" key="1">
    <citation type="journal article" date="2023" name="Microbiol. Spectr.">
        <title>Symbiosis of Carpenter Bees with Uncharacterized Lactic Acid Bacteria Showing NAD Auxotrophy.</title>
        <authorList>
            <person name="Kawasaki S."/>
            <person name="Ozawa K."/>
            <person name="Mori T."/>
            <person name="Yamamoto A."/>
            <person name="Ito M."/>
            <person name="Ohkuma M."/>
            <person name="Sakamoto M."/>
            <person name="Matsutani M."/>
        </authorList>
    </citation>
    <scope>NUCLEOTIDE SEQUENCE [LARGE SCALE GENOMIC DNA]</scope>
    <source>
        <strain evidence="3 4">XA3</strain>
    </source>
</reference>
<dbReference type="NCBIfam" id="TIGR03930">
    <property type="entry name" value="WXG100_ESAT6"/>
    <property type="match status" value="1"/>
</dbReference>
<protein>
    <recommendedName>
        <fullName evidence="1">ESAT-6-like protein</fullName>
    </recommendedName>
</protein>
<dbReference type="EMBL" id="AP026802">
    <property type="protein sequence ID" value="BDR59449.1"/>
    <property type="molecule type" value="Genomic_DNA"/>
</dbReference>
<name>A0AAU9DTJ1_9LACO</name>
<feature type="compositionally biased region" description="Polar residues" evidence="2">
    <location>
        <begin position="78"/>
        <end position="96"/>
    </location>
</feature>
<evidence type="ECO:0000313" key="3">
    <source>
        <dbReference type="EMBL" id="BDR59449.1"/>
    </source>
</evidence>
<dbReference type="KEGG" id="xap:XA3_18900"/>
<dbReference type="AlphaFoldDB" id="A0AAU9DTJ1"/>
<comment type="similarity">
    <text evidence="1">Belongs to the WXG100 family.</text>
</comment>
<sequence>MATQIQVTPDELRSQATHYTKGADSVDQVLSDLTSTQGQIRQQWKGTAFEKYDVKFGELSEKVKQFSQLLRDIKTQLDKSAQTMEDTDNQIGQSWS</sequence>
<evidence type="ECO:0000256" key="1">
    <source>
        <dbReference type="RuleBase" id="RU362001"/>
    </source>
</evidence>
<dbReference type="SUPFAM" id="SSF140453">
    <property type="entry name" value="EsxAB dimer-like"/>
    <property type="match status" value="1"/>
</dbReference>
<dbReference type="Pfam" id="PF06013">
    <property type="entry name" value="WXG100"/>
    <property type="match status" value="1"/>
</dbReference>
<dbReference type="InterPro" id="IPR036689">
    <property type="entry name" value="ESAT-6-like_sf"/>
</dbReference>
<accession>A0AAU9DTJ1</accession>
<organism evidence="3 4">
    <name type="scientific">Xylocopilactobacillus apicola</name>
    <dbReference type="NCBI Taxonomy" id="2932184"/>
    <lineage>
        <taxon>Bacteria</taxon>
        <taxon>Bacillati</taxon>
        <taxon>Bacillota</taxon>
        <taxon>Bacilli</taxon>
        <taxon>Lactobacillales</taxon>
        <taxon>Lactobacillaceae</taxon>
        <taxon>Xylocopilactobacillus</taxon>
    </lineage>
</organism>
<evidence type="ECO:0000256" key="2">
    <source>
        <dbReference type="SAM" id="MobiDB-lite"/>
    </source>
</evidence>
<proteinExistence type="inferred from homology"/>
<evidence type="ECO:0000313" key="4">
    <source>
        <dbReference type="Proteomes" id="UP001321861"/>
    </source>
</evidence>
<dbReference type="InterPro" id="IPR010310">
    <property type="entry name" value="T7SS_ESAT-6-like"/>
</dbReference>
<dbReference type="Proteomes" id="UP001321861">
    <property type="component" value="Chromosome"/>
</dbReference>
<feature type="region of interest" description="Disordered" evidence="2">
    <location>
        <begin position="77"/>
        <end position="96"/>
    </location>
</feature>
<keyword evidence="4" id="KW-1185">Reference proteome</keyword>
<gene>
    <name evidence="3" type="primary">esxA</name>
    <name evidence="3" type="ORF">XA3_18900</name>
</gene>
<dbReference type="RefSeq" id="WP_317635242.1">
    <property type="nucleotide sequence ID" value="NZ_AP026802.1"/>
</dbReference>